<dbReference type="AlphaFoldDB" id="A0A9Q0S415"/>
<evidence type="ECO:0000259" key="3">
    <source>
        <dbReference type="Pfam" id="PF00125"/>
    </source>
</evidence>
<evidence type="ECO:0000313" key="4">
    <source>
        <dbReference type="EMBL" id="KAJ6642700.1"/>
    </source>
</evidence>
<feature type="compositionally biased region" description="Polar residues" evidence="2">
    <location>
        <begin position="248"/>
        <end position="281"/>
    </location>
</feature>
<gene>
    <name evidence="4" type="primary">HHT1</name>
    <name evidence="4" type="ORF">Bhyg_07654</name>
</gene>
<dbReference type="InterPro" id="IPR000164">
    <property type="entry name" value="Histone_H3/CENP-A"/>
</dbReference>
<reference evidence="4" key="1">
    <citation type="submission" date="2022-07" db="EMBL/GenBank/DDBJ databases">
        <authorList>
            <person name="Trinca V."/>
            <person name="Uliana J.V.C."/>
            <person name="Torres T.T."/>
            <person name="Ward R.J."/>
            <person name="Monesi N."/>
        </authorList>
    </citation>
    <scope>NUCLEOTIDE SEQUENCE</scope>
    <source>
        <strain evidence="4">HSMRA1968</strain>
        <tissue evidence="4">Whole embryos</tissue>
    </source>
</reference>
<dbReference type="InterPro" id="IPR007125">
    <property type="entry name" value="H2A/H2B/H3"/>
</dbReference>
<evidence type="ECO:0000313" key="5">
    <source>
        <dbReference type="Proteomes" id="UP001151699"/>
    </source>
</evidence>
<organism evidence="4 5">
    <name type="scientific">Pseudolycoriella hygida</name>
    <dbReference type="NCBI Taxonomy" id="35572"/>
    <lineage>
        <taxon>Eukaryota</taxon>
        <taxon>Metazoa</taxon>
        <taxon>Ecdysozoa</taxon>
        <taxon>Arthropoda</taxon>
        <taxon>Hexapoda</taxon>
        <taxon>Insecta</taxon>
        <taxon>Pterygota</taxon>
        <taxon>Neoptera</taxon>
        <taxon>Endopterygota</taxon>
        <taxon>Diptera</taxon>
        <taxon>Nematocera</taxon>
        <taxon>Sciaroidea</taxon>
        <taxon>Sciaridae</taxon>
        <taxon>Pseudolycoriella</taxon>
    </lineage>
</organism>
<feature type="region of interest" description="Disordered" evidence="2">
    <location>
        <begin position="417"/>
        <end position="446"/>
    </location>
</feature>
<name>A0A9Q0S415_9DIPT</name>
<protein>
    <submittedName>
        <fullName evidence="4">Histone H3</fullName>
    </submittedName>
</protein>
<dbReference type="GO" id="GO:0003677">
    <property type="term" value="F:DNA binding"/>
    <property type="evidence" value="ECO:0007669"/>
    <property type="project" value="InterPro"/>
</dbReference>
<dbReference type="GO" id="GO:0000786">
    <property type="term" value="C:nucleosome"/>
    <property type="evidence" value="ECO:0007669"/>
    <property type="project" value="InterPro"/>
</dbReference>
<dbReference type="GO" id="GO:0030527">
    <property type="term" value="F:structural constituent of chromatin"/>
    <property type="evidence" value="ECO:0007669"/>
    <property type="project" value="InterPro"/>
</dbReference>
<comment type="caution">
    <text evidence="4">The sequence shown here is derived from an EMBL/GenBank/DDBJ whole genome shotgun (WGS) entry which is preliminary data.</text>
</comment>
<keyword evidence="5" id="KW-1185">Reference proteome</keyword>
<sequence length="547" mass="62663">MRMLAARTLDFNRPSLGLSIILPEPGQASRLIGYLPDEMIKYELESQGVRCLGNYLQRRKQLVDLIEQKKYQIRKQPVNLEHRENLHICSEYLRKWEMEFDPEFMGPSSLERYETRIQFLNARIALICPSEGTNEFHTVAELKNSCKNLESALNRIATRSSNISRREPETLDRHVRFANKVQSISDQHNAYYEHNDLHYDLDVQKNWDRTIGEMSFREEMDGPRYEVPHANSFRSNGNTPASFHCPQGFNTSNYSRHSTTSTWSNPPSKSINNNQDYNHPSGNGKRNLERRTEPILRMLRRPYNILLVKEIMQRYKKSFQITTTALKALQEAVELYLTYLFSDAYLMCNHRQRVTLERLVLHMRQEHTNDLNASDTVVYVSDLSTHMLKSKNNSIIDPKHKLPSSFQPVASNQEEVIKTESEHQIGSSSLSQATPSGNKDDSDTSVSDLNITVNNISLNQTGTAIAKSSPKVINTVKSAKRPISALNNSSPLLEGPPKKHRPFSEMLGYAKVVASEGHVVDIILEDDALTLTEGYRNQSNKSRIRVR</sequence>
<feature type="region of interest" description="Disordered" evidence="2">
    <location>
        <begin position="229"/>
        <end position="290"/>
    </location>
</feature>
<dbReference type="SMART" id="SM00428">
    <property type="entry name" value="H3"/>
    <property type="match status" value="1"/>
</dbReference>
<dbReference type="InterPro" id="IPR009072">
    <property type="entry name" value="Histone-fold"/>
</dbReference>
<evidence type="ECO:0000256" key="2">
    <source>
        <dbReference type="SAM" id="MobiDB-lite"/>
    </source>
</evidence>
<accession>A0A9Q0S415</accession>
<dbReference type="GO" id="GO:0046982">
    <property type="term" value="F:protein heterodimerization activity"/>
    <property type="evidence" value="ECO:0007669"/>
    <property type="project" value="InterPro"/>
</dbReference>
<proteinExistence type="inferred from homology"/>
<comment type="similarity">
    <text evidence="1">Belongs to the histone H3 family.</text>
</comment>
<dbReference type="Gene3D" id="1.10.20.10">
    <property type="entry name" value="Histone, subunit A"/>
    <property type="match status" value="1"/>
</dbReference>
<dbReference type="EMBL" id="WJQU01000002">
    <property type="protein sequence ID" value="KAJ6642700.1"/>
    <property type="molecule type" value="Genomic_DNA"/>
</dbReference>
<dbReference type="Pfam" id="PF00125">
    <property type="entry name" value="Histone"/>
    <property type="match status" value="1"/>
</dbReference>
<dbReference type="SUPFAM" id="SSF47113">
    <property type="entry name" value="Histone-fold"/>
    <property type="match status" value="1"/>
</dbReference>
<feature type="compositionally biased region" description="Polar residues" evidence="2">
    <location>
        <begin position="232"/>
        <end position="241"/>
    </location>
</feature>
<feature type="compositionally biased region" description="Polar residues" evidence="2">
    <location>
        <begin position="424"/>
        <end position="437"/>
    </location>
</feature>
<feature type="domain" description="Core Histone H2A/H2B/H3" evidence="3">
    <location>
        <begin position="307"/>
        <end position="358"/>
    </location>
</feature>
<dbReference type="OrthoDB" id="420022at2759"/>
<dbReference type="PANTHER" id="PTHR11426">
    <property type="entry name" value="HISTONE H3"/>
    <property type="match status" value="1"/>
</dbReference>
<evidence type="ECO:0000256" key="1">
    <source>
        <dbReference type="ARBA" id="ARBA00010343"/>
    </source>
</evidence>
<dbReference type="Proteomes" id="UP001151699">
    <property type="component" value="Chromosome B"/>
</dbReference>